<feature type="transmembrane region" description="Helical" evidence="1">
    <location>
        <begin position="148"/>
        <end position="165"/>
    </location>
</feature>
<reference evidence="3 4" key="1">
    <citation type="submission" date="2016-01" db="EMBL/GenBank/DDBJ databases">
        <authorList>
            <person name="Oliw E.H."/>
        </authorList>
    </citation>
    <scope>NUCLEOTIDE SEQUENCE [LARGE SCALE GENOMIC DNA]</scope>
    <source>
        <strain evidence="3 4">MJR7757A</strain>
    </source>
</reference>
<dbReference type="Proteomes" id="UP000070646">
    <property type="component" value="Unassembled WGS sequence"/>
</dbReference>
<reference evidence="2" key="2">
    <citation type="journal article" date="2018" name="Genome Biol.">
        <title>SKESA: strategic k-mer extension for scrupulous assemblies.</title>
        <authorList>
            <person name="Souvorov A."/>
            <person name="Agarwala R."/>
            <person name="Lipman D.J."/>
        </authorList>
    </citation>
    <scope>NUCLEOTIDE SEQUENCE</scope>
    <source>
        <strain evidence="2">C8</strain>
    </source>
</reference>
<dbReference type="Pfam" id="PF19991">
    <property type="entry name" value="HMA_2"/>
    <property type="match status" value="1"/>
</dbReference>
<comment type="caution">
    <text evidence="3">The sequence shown here is derived from an EMBL/GenBank/DDBJ whole genome shotgun (WGS) entry which is preliminary data.</text>
</comment>
<dbReference type="EMBL" id="DACTCB010000019">
    <property type="protein sequence ID" value="HAT4308916.1"/>
    <property type="molecule type" value="Genomic_DNA"/>
</dbReference>
<dbReference type="Proteomes" id="UP000859547">
    <property type="component" value="Unassembled WGS sequence"/>
</dbReference>
<keyword evidence="1" id="KW-0812">Transmembrane</keyword>
<sequence length="189" mass="21530">MNNRYVRFLLFTLAGKLVSELVGKEKKHNKNSLNLPSFIGVIEVKHSIRGRVRLYVPVLKNDEASRRIILEQLSRVETIKHIEINNITGSLTIKYDPEKIDPALLIGVVAKLLQLEGELVKKKESLITREMGNMKEAVNLAIYNKTRGIADIKAIYILIVLFFGIRGIRQMPKMLPNGYTMVRWAYAGL</sequence>
<keyword evidence="1" id="KW-0472">Membrane</keyword>
<dbReference type="RefSeq" id="WP_060796392.1">
    <property type="nucleotide sequence ID" value="NZ_CATNWN010000011.1"/>
</dbReference>
<name>A0A133MWK3_CLOPF</name>
<proteinExistence type="predicted"/>
<organism evidence="3 4">
    <name type="scientific">Clostridium perfringens</name>
    <dbReference type="NCBI Taxonomy" id="1502"/>
    <lineage>
        <taxon>Bacteria</taxon>
        <taxon>Bacillati</taxon>
        <taxon>Bacillota</taxon>
        <taxon>Clostridia</taxon>
        <taxon>Eubacteriales</taxon>
        <taxon>Clostridiaceae</taxon>
        <taxon>Clostridium</taxon>
    </lineage>
</organism>
<dbReference type="AlphaFoldDB" id="A0A133MWK3"/>
<dbReference type="PATRIC" id="fig|1502.174.peg.2488"/>
<evidence type="ECO:0000313" key="4">
    <source>
        <dbReference type="Proteomes" id="UP000070646"/>
    </source>
</evidence>
<reference evidence="2" key="3">
    <citation type="submission" date="2020-07" db="EMBL/GenBank/DDBJ databases">
        <authorList>
            <consortium name="NCBI Pathogen Detection Project"/>
        </authorList>
    </citation>
    <scope>NUCLEOTIDE SEQUENCE</scope>
    <source>
        <strain evidence="2">C8</strain>
    </source>
</reference>
<dbReference type="EMBL" id="LRPU01000142">
    <property type="protein sequence ID" value="KXA08353.1"/>
    <property type="molecule type" value="Genomic_DNA"/>
</dbReference>
<gene>
    <name evidence="3" type="ORF">HMPREF3222_02472</name>
    <name evidence="2" type="ORF">I9080_002758</name>
</gene>
<evidence type="ECO:0000256" key="1">
    <source>
        <dbReference type="SAM" id="Phobius"/>
    </source>
</evidence>
<evidence type="ECO:0000313" key="3">
    <source>
        <dbReference type="EMBL" id="KXA08353.1"/>
    </source>
</evidence>
<accession>A0A133MWK3</accession>
<evidence type="ECO:0008006" key="5">
    <source>
        <dbReference type="Google" id="ProtNLM"/>
    </source>
</evidence>
<protein>
    <recommendedName>
        <fullName evidence="5">Heavy metal translocating P-type ATPase</fullName>
    </recommendedName>
</protein>
<evidence type="ECO:0000313" key="2">
    <source>
        <dbReference type="EMBL" id="HAT4308916.1"/>
    </source>
</evidence>
<keyword evidence="1" id="KW-1133">Transmembrane helix</keyword>